<keyword evidence="6" id="KW-1185">Reference proteome</keyword>
<evidence type="ECO:0000256" key="2">
    <source>
        <dbReference type="ARBA" id="ARBA00006727"/>
    </source>
</evidence>
<feature type="transmembrane region" description="Helical" evidence="3">
    <location>
        <begin position="418"/>
        <end position="437"/>
    </location>
</feature>
<keyword evidence="3" id="KW-1133">Transmembrane helix</keyword>
<feature type="transmembrane region" description="Helical" evidence="3">
    <location>
        <begin position="328"/>
        <end position="347"/>
    </location>
</feature>
<proteinExistence type="inferred from homology"/>
<dbReference type="GO" id="GO:0016020">
    <property type="term" value="C:membrane"/>
    <property type="evidence" value="ECO:0007669"/>
    <property type="project" value="UniProtKB-SubCell"/>
</dbReference>
<dbReference type="GeneID" id="55967464"/>
<dbReference type="InterPro" id="IPR011701">
    <property type="entry name" value="MFS"/>
</dbReference>
<keyword evidence="3" id="KW-0812">Transmembrane</keyword>
<feature type="transmembrane region" description="Helical" evidence="3">
    <location>
        <begin position="388"/>
        <end position="406"/>
    </location>
</feature>
<evidence type="ECO:0000313" key="6">
    <source>
        <dbReference type="Proteomes" id="UP000749293"/>
    </source>
</evidence>
<feature type="transmembrane region" description="Helical" evidence="3">
    <location>
        <begin position="118"/>
        <end position="135"/>
    </location>
</feature>
<reference evidence="5" key="1">
    <citation type="submission" date="2020-03" db="EMBL/GenBank/DDBJ databases">
        <title>Site-based positive gene gene selection in Geosmithia morbida across the United States reveals a broad range of putative effectors and factors for local host and environmental adapation.</title>
        <authorList>
            <person name="Onufrak A."/>
            <person name="Murdoch R.W."/>
            <person name="Gazis R."/>
            <person name="Huff M."/>
            <person name="Staton M."/>
            <person name="Klingeman W."/>
            <person name="Hadziabdic D."/>
        </authorList>
    </citation>
    <scope>NUCLEOTIDE SEQUENCE</scope>
    <source>
        <strain evidence="5">1262</strain>
    </source>
</reference>
<dbReference type="AlphaFoldDB" id="A0A9P5D3A8"/>
<keyword evidence="3" id="KW-0472">Membrane</keyword>
<dbReference type="PROSITE" id="PS50850">
    <property type="entry name" value="MFS"/>
    <property type="match status" value="1"/>
</dbReference>
<dbReference type="Pfam" id="PF07690">
    <property type="entry name" value="MFS_1"/>
    <property type="match status" value="1"/>
</dbReference>
<organism evidence="5 6">
    <name type="scientific">Geosmithia morbida</name>
    <dbReference type="NCBI Taxonomy" id="1094350"/>
    <lineage>
        <taxon>Eukaryota</taxon>
        <taxon>Fungi</taxon>
        <taxon>Dikarya</taxon>
        <taxon>Ascomycota</taxon>
        <taxon>Pezizomycotina</taxon>
        <taxon>Sordariomycetes</taxon>
        <taxon>Hypocreomycetidae</taxon>
        <taxon>Hypocreales</taxon>
        <taxon>Bionectriaceae</taxon>
        <taxon>Geosmithia</taxon>
    </lineage>
</organism>
<dbReference type="RefSeq" id="XP_035324640.1">
    <property type="nucleotide sequence ID" value="XM_035463216.1"/>
</dbReference>
<sequence>MTGLEREARVAKATEAVSATPDVVQHPLGANGVSTPAIDIESTVSAWICVLGSFLFMIPTFVTGMMQSVGTFQSYLHLNQLQDYSAGDVGWITGMYMFLGMFASIQVGPLIDQHGPRILSVIGAVSVSATFFMFAECKTYWQFMLCFGVFGGLSLAIACTIGVTVVSKIFVRNKGLAVGLSMTGSSVGAVIFPIVLRSLLPKMGWAWSIRIIGFLVIGVLTPAILCLVPYTRLSRLIASPTGPSVQPKKISLLDFRAFRSVAFTLVAAEYFMIQFVISGISGLLPVIATGAGLTVESGYTLLSIVGGASAFGRVIPGTVGDRVGHFNVLLVMTAVSFILLVVMFVPFGSNSRVLYAFSALWGFCSGSFLSILPVCVSKTCEAKEYGRYYGSVNFVVSFALMISIPANGTMIEEMGLQALGGLLAGVLAIGGICLFAARAQLLGTWFSLKTAI</sequence>
<feature type="transmembrane region" description="Helical" evidence="3">
    <location>
        <begin position="175"/>
        <end position="195"/>
    </location>
</feature>
<evidence type="ECO:0000313" key="5">
    <source>
        <dbReference type="EMBL" id="KAF4125988.1"/>
    </source>
</evidence>
<feature type="transmembrane region" description="Helical" evidence="3">
    <location>
        <begin position="297"/>
        <end position="316"/>
    </location>
</feature>
<evidence type="ECO:0000259" key="4">
    <source>
        <dbReference type="PROSITE" id="PS50850"/>
    </source>
</evidence>
<evidence type="ECO:0000256" key="3">
    <source>
        <dbReference type="SAM" id="Phobius"/>
    </source>
</evidence>
<dbReference type="InterPro" id="IPR036259">
    <property type="entry name" value="MFS_trans_sf"/>
</dbReference>
<dbReference type="OrthoDB" id="6499973at2759"/>
<dbReference type="PANTHER" id="PTHR11360:SF230">
    <property type="entry name" value="MONOCARBOXYLATE TRANSPORTER, PUTATIVE (AFU_ORTHOLOGUE AFUA_2G12790)-RELATED"/>
    <property type="match status" value="1"/>
</dbReference>
<name>A0A9P5D3A8_9HYPO</name>
<feature type="domain" description="Major facilitator superfamily (MFS) profile" evidence="4">
    <location>
        <begin position="45"/>
        <end position="442"/>
    </location>
</feature>
<evidence type="ECO:0000256" key="1">
    <source>
        <dbReference type="ARBA" id="ARBA00004141"/>
    </source>
</evidence>
<dbReference type="InterPro" id="IPR020846">
    <property type="entry name" value="MFS_dom"/>
</dbReference>
<protein>
    <submittedName>
        <fullName evidence="5">Solute carrier family 16, member</fullName>
    </submittedName>
</protein>
<feature type="transmembrane region" description="Helical" evidence="3">
    <location>
        <begin position="89"/>
        <end position="111"/>
    </location>
</feature>
<feature type="transmembrane region" description="Helical" evidence="3">
    <location>
        <begin position="257"/>
        <end position="277"/>
    </location>
</feature>
<dbReference type="EMBL" id="JAANYQ010000002">
    <property type="protein sequence ID" value="KAF4125988.1"/>
    <property type="molecule type" value="Genomic_DNA"/>
</dbReference>
<feature type="transmembrane region" description="Helical" evidence="3">
    <location>
        <begin position="353"/>
        <end position="376"/>
    </location>
</feature>
<dbReference type="Gene3D" id="1.20.1250.20">
    <property type="entry name" value="MFS general substrate transporter like domains"/>
    <property type="match status" value="1"/>
</dbReference>
<feature type="transmembrane region" description="Helical" evidence="3">
    <location>
        <begin position="141"/>
        <end position="163"/>
    </location>
</feature>
<dbReference type="PANTHER" id="PTHR11360">
    <property type="entry name" value="MONOCARBOXYLATE TRANSPORTER"/>
    <property type="match status" value="1"/>
</dbReference>
<comment type="subcellular location">
    <subcellularLocation>
        <location evidence="1">Membrane</location>
        <topology evidence="1">Multi-pass membrane protein</topology>
    </subcellularLocation>
</comment>
<feature type="transmembrane region" description="Helical" evidence="3">
    <location>
        <begin position="44"/>
        <end position="69"/>
    </location>
</feature>
<dbReference type="SUPFAM" id="SSF103473">
    <property type="entry name" value="MFS general substrate transporter"/>
    <property type="match status" value="1"/>
</dbReference>
<comment type="similarity">
    <text evidence="2">Belongs to the major facilitator superfamily. Monocarboxylate porter (TC 2.A.1.13) family.</text>
</comment>
<dbReference type="Proteomes" id="UP000749293">
    <property type="component" value="Unassembled WGS sequence"/>
</dbReference>
<comment type="caution">
    <text evidence="5">The sequence shown here is derived from an EMBL/GenBank/DDBJ whole genome shotgun (WGS) entry which is preliminary data.</text>
</comment>
<accession>A0A9P5D3A8</accession>
<feature type="transmembrane region" description="Helical" evidence="3">
    <location>
        <begin position="207"/>
        <end position="228"/>
    </location>
</feature>
<dbReference type="InterPro" id="IPR050327">
    <property type="entry name" value="Proton-linked_MCT"/>
</dbReference>
<gene>
    <name evidence="5" type="ORF">GMORB2_1234</name>
</gene>
<dbReference type="GO" id="GO:0022857">
    <property type="term" value="F:transmembrane transporter activity"/>
    <property type="evidence" value="ECO:0007669"/>
    <property type="project" value="InterPro"/>
</dbReference>